<feature type="transmembrane region" description="Helical" evidence="5">
    <location>
        <begin position="591"/>
        <end position="611"/>
    </location>
</feature>
<dbReference type="AlphaFoldDB" id="A0A549TFH0"/>
<evidence type="ECO:0000259" key="6">
    <source>
        <dbReference type="PROSITE" id="PS50928"/>
    </source>
</evidence>
<comment type="similarity">
    <text evidence="5">Belongs to the binding-protein-dependent transport system permease family.</text>
</comment>
<dbReference type="PANTHER" id="PTHR43496">
    <property type="entry name" value="PROTEIN LPLB"/>
    <property type="match status" value="1"/>
</dbReference>
<evidence type="ECO:0000313" key="7">
    <source>
        <dbReference type="EMBL" id="TRL41265.1"/>
    </source>
</evidence>
<feature type="transmembrane region" description="Helical" evidence="5">
    <location>
        <begin position="53"/>
        <end position="74"/>
    </location>
</feature>
<proteinExistence type="inferred from homology"/>
<keyword evidence="8" id="KW-1185">Reference proteome</keyword>
<keyword evidence="2 5" id="KW-0812">Transmembrane</keyword>
<organism evidence="7 8">
    <name type="scientific">Rhizobium straminoryzae</name>
    <dbReference type="NCBI Taxonomy" id="1387186"/>
    <lineage>
        <taxon>Bacteria</taxon>
        <taxon>Pseudomonadati</taxon>
        <taxon>Pseudomonadota</taxon>
        <taxon>Alphaproteobacteria</taxon>
        <taxon>Hyphomicrobiales</taxon>
        <taxon>Rhizobiaceae</taxon>
        <taxon>Rhizobium/Agrobacterium group</taxon>
        <taxon>Rhizobium</taxon>
    </lineage>
</organism>
<reference evidence="7 8" key="1">
    <citation type="submission" date="2019-07" db="EMBL/GenBank/DDBJ databases">
        <title>Ln-dependent methylotrophs.</title>
        <authorList>
            <person name="Tani A."/>
        </authorList>
    </citation>
    <scope>NUCLEOTIDE SEQUENCE [LARGE SCALE GENOMIC DNA]</scope>
    <source>
        <strain evidence="7 8">SM12</strain>
    </source>
</reference>
<dbReference type="GO" id="GO:0005886">
    <property type="term" value="C:plasma membrane"/>
    <property type="evidence" value="ECO:0007669"/>
    <property type="project" value="UniProtKB-SubCell"/>
</dbReference>
<dbReference type="SUPFAM" id="SSF161098">
    <property type="entry name" value="MetI-like"/>
    <property type="match status" value="2"/>
</dbReference>
<feature type="transmembrane region" description="Helical" evidence="5">
    <location>
        <begin position="410"/>
        <end position="427"/>
    </location>
</feature>
<feature type="transmembrane region" description="Helical" evidence="5">
    <location>
        <begin position="651"/>
        <end position="674"/>
    </location>
</feature>
<feature type="transmembrane region" description="Helical" evidence="5">
    <location>
        <begin position="559"/>
        <end position="579"/>
    </location>
</feature>
<keyword evidence="3 5" id="KW-1133">Transmembrane helix</keyword>
<feature type="transmembrane region" description="Helical" evidence="5">
    <location>
        <begin position="130"/>
        <end position="149"/>
    </location>
</feature>
<feature type="transmembrane region" description="Helical" evidence="5">
    <location>
        <begin position="227"/>
        <end position="249"/>
    </location>
</feature>
<comment type="caution">
    <text evidence="7">The sequence shown here is derived from an EMBL/GenBank/DDBJ whole genome shotgun (WGS) entry which is preliminary data.</text>
</comment>
<feature type="transmembrane region" description="Helical" evidence="5">
    <location>
        <begin position="694"/>
        <end position="715"/>
    </location>
</feature>
<dbReference type="EMBL" id="VJMG01000010">
    <property type="protein sequence ID" value="TRL41265.1"/>
    <property type="molecule type" value="Genomic_DNA"/>
</dbReference>
<dbReference type="PROSITE" id="PS50928">
    <property type="entry name" value="ABC_TM1"/>
    <property type="match status" value="2"/>
</dbReference>
<accession>A0A549TFH0</accession>
<dbReference type="Pfam" id="PF00528">
    <property type="entry name" value="BPD_transp_1"/>
    <property type="match status" value="2"/>
</dbReference>
<feature type="transmembrane region" description="Helical" evidence="5">
    <location>
        <begin position="261"/>
        <end position="283"/>
    </location>
</feature>
<feature type="transmembrane region" description="Helical" evidence="5">
    <location>
        <begin position="351"/>
        <end position="373"/>
    </location>
</feature>
<feature type="transmembrane region" description="Helical" evidence="5">
    <location>
        <begin position="458"/>
        <end position="484"/>
    </location>
</feature>
<gene>
    <name evidence="7" type="ORF">FNA46_04850</name>
</gene>
<keyword evidence="4 5" id="KW-0472">Membrane</keyword>
<feature type="transmembrane region" description="Helical" evidence="5">
    <location>
        <begin position="303"/>
        <end position="330"/>
    </location>
</feature>
<dbReference type="GO" id="GO:0055085">
    <property type="term" value="P:transmembrane transport"/>
    <property type="evidence" value="ECO:0007669"/>
    <property type="project" value="InterPro"/>
</dbReference>
<dbReference type="Gene3D" id="1.10.3720.10">
    <property type="entry name" value="MetI-like"/>
    <property type="match status" value="2"/>
</dbReference>
<dbReference type="RefSeq" id="WP_142881206.1">
    <property type="nucleotide sequence ID" value="NZ_VJMG01000010.1"/>
</dbReference>
<feature type="domain" description="ABC transmembrane type-1" evidence="6">
    <location>
        <begin position="223"/>
        <end position="428"/>
    </location>
</feature>
<dbReference type="CDD" id="cd06261">
    <property type="entry name" value="TM_PBP2"/>
    <property type="match status" value="2"/>
</dbReference>
<feature type="transmembrane region" description="Helical" evidence="5">
    <location>
        <begin position="527"/>
        <end position="547"/>
    </location>
</feature>
<feature type="domain" description="ABC transmembrane type-1" evidence="6">
    <location>
        <begin position="521"/>
        <end position="711"/>
    </location>
</feature>
<comment type="subcellular location">
    <subcellularLocation>
        <location evidence="1 5">Cell membrane</location>
        <topology evidence="1 5">Multi-pass membrane protein</topology>
    </subcellularLocation>
</comment>
<dbReference type="Proteomes" id="UP000316801">
    <property type="component" value="Unassembled WGS sequence"/>
</dbReference>
<evidence type="ECO:0000256" key="5">
    <source>
        <dbReference type="RuleBase" id="RU363032"/>
    </source>
</evidence>
<evidence type="ECO:0000256" key="2">
    <source>
        <dbReference type="ARBA" id="ARBA00022692"/>
    </source>
</evidence>
<keyword evidence="5" id="KW-0813">Transport</keyword>
<evidence type="ECO:0000256" key="4">
    <source>
        <dbReference type="ARBA" id="ARBA00023136"/>
    </source>
</evidence>
<feature type="transmembrane region" description="Helical" evidence="5">
    <location>
        <begin position="158"/>
        <end position="179"/>
    </location>
</feature>
<dbReference type="PANTHER" id="PTHR43496:SF1">
    <property type="entry name" value="POLYGALACTURONAN_RHAMNOGALACTURONAN TRANSPORT SYSTEM PERMEASE PROTEIN YTEP"/>
    <property type="match status" value="1"/>
</dbReference>
<dbReference type="InterPro" id="IPR000515">
    <property type="entry name" value="MetI-like"/>
</dbReference>
<evidence type="ECO:0000256" key="1">
    <source>
        <dbReference type="ARBA" id="ARBA00004651"/>
    </source>
</evidence>
<name>A0A549TFH0_9HYPH</name>
<sequence>MRHGNRRLDIVLALGAAALILLPWYRIDSGFFGLGWLSGFPFSSQAAPAVLQIMFHGHPWLLGALVFFLVGLAARLVDRPRQRGTILVVAGSLGLGYLTLQGLAIGFTGWTWGITERLFGQLSDGQPSMGAGAVTLATVFVLMLAFGLAERGFMKGDAFIVSCISLLIFLVGVFVFYPIGSMMVAAVQDIDGSFNPTGLLRNLRDPSIWSLDCVIGAGRCGVAWRTFFLALMTASGSTLLGLAFALVATRTRFPFKKGLRLLTVLPIITPPFVIGLALTLLFGRAGVVTEVISNLFGVEPGRWLYGMTGIWIAQVLSFTPISFLVLIGVVEGVSPSMEEASQTLRADRWRTFWRVSLPLMKPGLANAFLIGFIESMADFGNPLVLGGSHGVLSTEIFFSVVGSQNDPSRAAVLAIVLLCFTLTAFLAQRFWLSGKNFATVTGKGDSGAHIALPRSLSVAVHAIVIPWMAFTVVIYGMILVGGFVKTWGLDNSLTVEHYVRAFSVGMHNGSIAWTGVAWNSFWTTMEIALISAPLTAAVGLLTAYIIVRQKFAGRNLFEFALMMSFAIPGTVIGVSYIMAFNLPPLEMTGSALILIACFVFRNMPVGVRGGIAAMSQLDKSLDEASLTLRANSFRTIRLIVLPLLRPAIRAALVYSFVRAITSISAVIFLVSAQYNMATSYIVGLVENGEYGVAIAYSSMLIVVMMAVIGGFQLLVGERRLRRENRVAGLKDTPSIPLAQEKTA</sequence>
<evidence type="ECO:0000256" key="3">
    <source>
        <dbReference type="ARBA" id="ARBA00022989"/>
    </source>
</evidence>
<feature type="transmembrane region" description="Helical" evidence="5">
    <location>
        <begin position="86"/>
        <end position="110"/>
    </location>
</feature>
<protein>
    <submittedName>
        <fullName evidence="7">Iron ABC transporter permease</fullName>
    </submittedName>
</protein>
<evidence type="ECO:0000313" key="8">
    <source>
        <dbReference type="Proteomes" id="UP000316801"/>
    </source>
</evidence>
<dbReference type="InterPro" id="IPR035906">
    <property type="entry name" value="MetI-like_sf"/>
</dbReference>